<feature type="region of interest" description="Disordered" evidence="1">
    <location>
        <begin position="35"/>
        <end position="56"/>
    </location>
</feature>
<dbReference type="InterPro" id="IPR056633">
    <property type="entry name" value="DUF7731"/>
</dbReference>
<dbReference type="EMBL" id="AB023034">
    <property type="protein sequence ID" value="BAB09905.1"/>
    <property type="molecule type" value="Genomic_DNA"/>
</dbReference>
<sequence>MEWSVVHLIHTHVCYLYCRLWVASFKNVNITGNTYSEEDDSEVGGEGGGIGGGGTGFGGGGTGVGGGGTGFGGGGLGAGGSGGGGAGGLGSGGTGVGGGGGLGAGGSGGGGAGGLGGGGTGVGGGGTGGGTGFNGGGTGFGPFGGGGLGTGGGGAGGLGGGGGNGGFGGGGLGGGGLGGEDPPEIVAKALECLNEKHIYRECDESWRLTLNGDLNIPLGRTEEFCEGPCFSETHLALNCIEEIIHHYRFFNRATIHDIRETLKSGCSYGPERGLRFLKTGVFNVLEHIEDEEENASEKIKSRFGPLLFIIALLL</sequence>
<dbReference type="AlphaFoldDB" id="Q9FGY2"/>
<proteinExistence type="predicted"/>
<dbReference type="Pfam" id="PF24865">
    <property type="entry name" value="DUF7731"/>
    <property type="match status" value="1"/>
</dbReference>
<protein>
    <submittedName>
        <fullName evidence="3">Dbj|BAA84609.1</fullName>
    </submittedName>
</protein>
<name>Q9FGY2_ARATH</name>
<reference evidence="3" key="1">
    <citation type="journal article" date="2000" name="DNA Res.">
        <title>Structural analysis of Arabidopsis thaliana chromosome 5. X. Sequence features of the regions of 3,076,755 bp covered by sixty P1 and TAC clones.</title>
        <authorList>
            <person name="Sato S."/>
            <person name="Nakamura Y."/>
            <person name="Kaneko T."/>
            <person name="Katoh T."/>
            <person name="Asamizu E."/>
            <person name="Kotani H."/>
            <person name="Tabata S."/>
        </authorList>
    </citation>
    <scope>NUCLEOTIDE SEQUENCE [LARGE SCALE GENOMIC DNA]</scope>
</reference>
<evidence type="ECO:0000259" key="2">
    <source>
        <dbReference type="Pfam" id="PF24865"/>
    </source>
</evidence>
<dbReference type="PRINTS" id="PR01228">
    <property type="entry name" value="EGGSHELL"/>
</dbReference>
<dbReference type="PANTHER" id="PTHR34366">
    <property type="entry name" value="OS07G0289901 PROTEIN-RELATED"/>
    <property type="match status" value="1"/>
</dbReference>
<dbReference type="ExpressionAtlas" id="Q9FGY2">
    <property type="expression patterns" value="baseline and differential"/>
</dbReference>
<feature type="compositionally biased region" description="Gly residues" evidence="1">
    <location>
        <begin position="44"/>
        <end position="56"/>
    </location>
</feature>
<dbReference type="PANTHER" id="PTHR34366:SF2">
    <property type="entry name" value="OS07G0289901 PROTEIN"/>
    <property type="match status" value="1"/>
</dbReference>
<organism evidence="3">
    <name type="scientific">Arabidopsis thaliana</name>
    <name type="common">Mouse-ear cress</name>
    <dbReference type="NCBI Taxonomy" id="3702"/>
    <lineage>
        <taxon>Eukaryota</taxon>
        <taxon>Viridiplantae</taxon>
        <taxon>Streptophyta</taxon>
        <taxon>Embryophyta</taxon>
        <taxon>Tracheophyta</taxon>
        <taxon>Spermatophyta</taxon>
        <taxon>Magnoliopsida</taxon>
        <taxon>eudicotyledons</taxon>
        <taxon>Gunneridae</taxon>
        <taxon>Pentapetalae</taxon>
        <taxon>rosids</taxon>
        <taxon>malvids</taxon>
        <taxon>Brassicales</taxon>
        <taxon>Brassicaceae</taxon>
        <taxon>Camelineae</taxon>
        <taxon>Arabidopsis</taxon>
    </lineage>
</organism>
<feature type="domain" description="DUF7731" evidence="2">
    <location>
        <begin position="183"/>
        <end position="273"/>
    </location>
</feature>
<evidence type="ECO:0000256" key="1">
    <source>
        <dbReference type="SAM" id="MobiDB-lite"/>
    </source>
</evidence>
<reference key="2">
    <citation type="journal article" date="2000" name="Nature">
        <title>Sequence and analysis of chromosome 5 of the plant Arabidopsis thaliana.</title>
        <authorList>
            <consortium name="Kazusa DNA Research Institute"/>
            <consortium name="Cold Spring Harbor and Washington University in St Louis Sequencing Consortium"/>
            <consortium name="European Union Arabidopsis Genome Sequencing Consortium"/>
            <person name="Tabata S."/>
            <person name="Kaneko T."/>
            <person name="Nakamura Y."/>
            <person name="Kotani H."/>
            <person name="Kato T."/>
            <person name="Asamizu E."/>
            <person name="Miyajima N."/>
            <person name="Sasamoto S."/>
            <person name="Kimura T."/>
            <person name="Hosouchi T."/>
            <person name="Kawashima K."/>
            <person name="Kohara M."/>
            <person name="Matsumoto M."/>
            <person name="Matsuno A."/>
            <person name="Muraki A."/>
            <person name="Nakayama S."/>
            <person name="Nakazaki N."/>
            <person name="Naruo K."/>
            <person name="Okumura S."/>
            <person name="Shinpo S."/>
            <person name="Takeuchi C."/>
            <person name="Wada T."/>
            <person name="Watanabe A."/>
            <person name="Yamada M."/>
            <person name="Yasuda M."/>
            <person name="Sato S."/>
            <person name="de la Bastide M."/>
            <person name="Huang E."/>
            <person name="Spiegel L."/>
            <person name="Gnoj L."/>
            <person name="O'Shaughnessy A."/>
            <person name="Preston R."/>
            <person name="Habermann K."/>
            <person name="Murray J."/>
            <person name="Johnson D."/>
            <person name="Rohlfing T."/>
            <person name="Nelson J."/>
            <person name="Stoneking T."/>
            <person name="Pepin K."/>
            <person name="Spieth J."/>
            <person name="Sekhon M."/>
            <person name="Armstrong J."/>
            <person name="Becker M."/>
            <person name="Belter E."/>
            <person name="Cordum H."/>
            <person name="Cordes M."/>
            <person name="Courtney L."/>
            <person name="Courtney W."/>
            <person name="Dante M."/>
            <person name="Du H."/>
            <person name="Edwards J."/>
            <person name="Fryman J."/>
            <person name="Haakensen B."/>
            <person name="Lamar E."/>
            <person name="Latreille P."/>
            <person name="Leonard S."/>
            <person name="Meyer R."/>
            <person name="Mulvaney E."/>
            <person name="Ozersky P."/>
            <person name="Riley A."/>
            <person name="Strowmatt C."/>
            <person name="Wagner-McPherson C."/>
            <person name="Wollam A."/>
            <person name="Yoakum M."/>
            <person name="Bell M."/>
            <person name="Dedhia N."/>
            <person name="Parnell L."/>
            <person name="Shah R."/>
            <person name="Rodriguez M."/>
            <person name="See L.H."/>
            <person name="Vil D."/>
            <person name="Baker J."/>
            <person name="Kirchoff K."/>
            <person name="Toth K."/>
            <person name="King L."/>
            <person name="Bahret A."/>
            <person name="Miller B."/>
            <person name="Marra M."/>
            <person name="Martienssen R."/>
            <person name="McCombie W.R."/>
            <person name="Wilson R.K."/>
            <person name="Murphy G."/>
            <person name="Bancroft I."/>
            <person name="Volckaert G."/>
            <person name="Wambutt R."/>
            <person name="Dusterhoft A."/>
            <person name="Stiekema W."/>
            <person name="Pohl T."/>
            <person name="Entian K.D."/>
            <person name="Terryn N."/>
            <person name="Hartley N."/>
            <person name="Bent E."/>
            <person name="Johnson S."/>
            <person name="Langham S.A."/>
            <person name="McCullagh B."/>
            <person name="Robben J."/>
            <person name="Grymonprez B."/>
            <person name="Zimmermann W."/>
            <person name="Ramsperger U."/>
            <person name="Wedler H."/>
            <person name="Balke K."/>
            <person name="Wedler E."/>
            <person name="Peters S."/>
            <person name="van Staveren M."/>
            <person name="Dirkse W."/>
            <person name="Mooijman P."/>
            <person name="Lankhorst R.K."/>
            <person name="Weitzenegger T."/>
            <person name="Bothe G."/>
            <person name="Rose M."/>
            <person name="Hauf J."/>
            <person name="Berneiser S."/>
            <person name="Hempel S."/>
            <person name="Feldpausch M."/>
            <person name="Lamberth S."/>
            <person name="Villarroel R."/>
            <person name="Gielen J."/>
            <person name="Ardiles W."/>
            <person name="Bents O."/>
            <person name="Lemcke K."/>
            <person name="Kolesov G."/>
            <person name="Mayer K."/>
            <person name="Rudd S."/>
            <person name="Schoof H."/>
            <person name="Schueller C."/>
            <person name="Zaccaria P."/>
            <person name="Mewes H.W."/>
            <person name="Bevan M."/>
            <person name="Fransz P."/>
        </authorList>
    </citation>
    <scope>NUCLEOTIDE SEQUENCE [LARGE SCALE GENOMIC DNA]</scope>
    <source>
        <strain>cv. Columbia</strain>
    </source>
</reference>
<accession>Q9FGY2</accession>
<evidence type="ECO:0000313" key="3">
    <source>
        <dbReference type="EMBL" id="BAB09905.1"/>
    </source>
</evidence>